<gene>
    <name evidence="2" type="ORF">L323_20090</name>
</gene>
<evidence type="ECO:0000313" key="3">
    <source>
        <dbReference type="Proteomes" id="UP000016860"/>
    </source>
</evidence>
<name>U4QY04_9FIRM</name>
<dbReference type="InterPro" id="IPR004919">
    <property type="entry name" value="GmrSD_N"/>
</dbReference>
<comment type="caution">
    <text evidence="2">The sequence shown here is derived from an EMBL/GenBank/DDBJ whole genome shotgun (WGS) entry which is preliminary data.</text>
</comment>
<organism evidence="2 3">
    <name type="scientific">Ruminiclostridium papyrosolvens C7</name>
    <dbReference type="NCBI Taxonomy" id="1330534"/>
    <lineage>
        <taxon>Bacteria</taxon>
        <taxon>Bacillati</taxon>
        <taxon>Bacillota</taxon>
        <taxon>Clostridia</taxon>
        <taxon>Eubacteriales</taxon>
        <taxon>Oscillospiraceae</taxon>
        <taxon>Ruminiclostridium</taxon>
    </lineage>
</organism>
<dbReference type="AlphaFoldDB" id="U4QY04"/>
<dbReference type="RefSeq" id="WP_020817366.1">
    <property type="nucleotide sequence ID" value="NZ_ATAY01000098.1"/>
</dbReference>
<dbReference type="Pfam" id="PF03235">
    <property type="entry name" value="GmrSD_N"/>
    <property type="match status" value="1"/>
</dbReference>
<dbReference type="PATRIC" id="fig|1330534.3.peg.3991"/>
<dbReference type="Proteomes" id="UP000016860">
    <property type="component" value="Unassembled WGS sequence"/>
</dbReference>
<dbReference type="PANTHER" id="PTHR39639">
    <property type="entry name" value="CHROMOSOME 16, WHOLE GENOME SHOTGUN SEQUENCE"/>
    <property type="match status" value="1"/>
</dbReference>
<dbReference type="PANTHER" id="PTHR39639:SF1">
    <property type="entry name" value="DUF262 DOMAIN-CONTAINING PROTEIN"/>
    <property type="match status" value="1"/>
</dbReference>
<accession>U4QY04</accession>
<protein>
    <recommendedName>
        <fullName evidence="1">GmrSD restriction endonucleases N-terminal domain-containing protein</fullName>
    </recommendedName>
</protein>
<evidence type="ECO:0000313" key="2">
    <source>
        <dbReference type="EMBL" id="EPR07797.1"/>
    </source>
</evidence>
<evidence type="ECO:0000259" key="1">
    <source>
        <dbReference type="Pfam" id="PF03235"/>
    </source>
</evidence>
<proteinExistence type="predicted"/>
<reference evidence="2 3" key="1">
    <citation type="journal article" date="2013" name="Genome Announc.">
        <title>Draft Genome Sequence of the Cellulolytic Bacterium Clostridium papyrosolvens C7 (ATCC 700395).</title>
        <authorList>
            <person name="Zepeda V."/>
            <person name="Dassa B."/>
            <person name="Borovok I."/>
            <person name="Lamed R."/>
            <person name="Bayer E.A."/>
            <person name="Cate J.H."/>
        </authorList>
    </citation>
    <scope>NUCLEOTIDE SEQUENCE [LARGE SCALE GENOMIC DNA]</scope>
    <source>
        <strain evidence="2 3">C7</strain>
    </source>
</reference>
<dbReference type="STRING" id="1330534.L323_20090"/>
<feature type="domain" description="GmrSD restriction endonucleases N-terminal" evidence="1">
    <location>
        <begin position="24"/>
        <end position="175"/>
    </location>
</feature>
<sequence length="352" mass="41320">MENFLPRSSNNISLSEFYQGYKLTPSKYNLSPPYQRRGDVWSLELKSFLIDSILKNFPLPPIFLHQIILKDGTSRYDVIDGKQRLTSIIDFIEDKVPVPDFFGDDIFGDDRLNGLLFSEIKKDDALSAYIRHFWKYQLTIEYIDTDSGETIDNIFDRLNRNGEVLTPQELRKAQFYHSDLYKIIIELAEIPFWKTRLSNLRVNRMADHEFISEILFVLLEDGKVNSAEPKDIDDLYKKWNDNFDDIDISEIKNRFILNTKFIESLKLDFKKYKIGRSSHLYGLWAFADYCVKNSIGPEKVRAKLVKMFEGLRSGNTKDKNILDYKKSMDYGTRTKAQRAKRLEAIKKYCSLE</sequence>
<dbReference type="EMBL" id="ATAY01000098">
    <property type="protein sequence ID" value="EPR07797.1"/>
    <property type="molecule type" value="Genomic_DNA"/>
</dbReference>